<comment type="subcellular location">
    <subcellularLocation>
        <location evidence="1">Membrane</location>
        <topology evidence="1">Multi-pass membrane protein</topology>
    </subcellularLocation>
</comment>
<feature type="transmembrane region" description="Helical" evidence="5">
    <location>
        <begin position="21"/>
        <end position="41"/>
    </location>
</feature>
<evidence type="ECO:0000256" key="3">
    <source>
        <dbReference type="ARBA" id="ARBA00022989"/>
    </source>
</evidence>
<dbReference type="AlphaFoldDB" id="A0A238H3W1"/>
<feature type="transmembrane region" description="Helical" evidence="5">
    <location>
        <begin position="274"/>
        <end position="292"/>
    </location>
</feature>
<feature type="transmembrane region" description="Helical" evidence="5">
    <location>
        <begin position="337"/>
        <end position="356"/>
    </location>
</feature>
<dbReference type="GO" id="GO:0016020">
    <property type="term" value="C:membrane"/>
    <property type="evidence" value="ECO:0007669"/>
    <property type="project" value="UniProtKB-SubCell"/>
</dbReference>
<evidence type="ECO:0000256" key="1">
    <source>
        <dbReference type="ARBA" id="ARBA00004141"/>
    </source>
</evidence>
<evidence type="ECO:0000313" key="7">
    <source>
        <dbReference type="EMBL" id="SMF99898.1"/>
    </source>
</evidence>
<evidence type="ECO:0000256" key="4">
    <source>
        <dbReference type="ARBA" id="ARBA00023136"/>
    </source>
</evidence>
<dbReference type="GO" id="GO:0140359">
    <property type="term" value="F:ABC-type transporter activity"/>
    <property type="evidence" value="ECO:0007669"/>
    <property type="project" value="InterPro"/>
</dbReference>
<dbReference type="InterPro" id="IPR047817">
    <property type="entry name" value="ABC2_TM_bact-type"/>
</dbReference>
<dbReference type="EMBL" id="FXAN01000046">
    <property type="protein sequence ID" value="SMF99898.1"/>
    <property type="molecule type" value="Genomic_DNA"/>
</dbReference>
<dbReference type="Pfam" id="PF12698">
    <property type="entry name" value="ABC2_membrane_3"/>
    <property type="match status" value="1"/>
</dbReference>
<organism evidence="7 8">
    <name type="scientific">Burkholderia singularis</name>
    <dbReference type="NCBI Taxonomy" id="1503053"/>
    <lineage>
        <taxon>Bacteria</taxon>
        <taxon>Pseudomonadati</taxon>
        <taxon>Pseudomonadota</taxon>
        <taxon>Betaproteobacteria</taxon>
        <taxon>Burkholderiales</taxon>
        <taxon>Burkholderiaceae</taxon>
        <taxon>Burkholderia</taxon>
        <taxon>pseudomallei group</taxon>
    </lineage>
</organism>
<accession>A0A238H3W1</accession>
<name>A0A238H3W1_9BURK</name>
<protein>
    <submittedName>
        <fullName evidence="7">Probable ABC transporter permease protein SMb21204</fullName>
    </submittedName>
</protein>
<sequence>MLKVFAILVRNELLGFLRSRSSLFWTLVFPVFLLSVMLFAFGGSNSLGTVDIAFDAPGGTTPYRDACRAEIVASLARSDVVKATIVAAGARGSAERVNVVLGADAHTPATIRYDFNGSLAAKAASRVIEIALARCAAQGLGLPAEPARFENAAPERRAFDYGAFFATGILVMAFMAIGLNSTATAIAALRERNTFKLYVCFPVSRGVFLGALIVARMAMMALSAVVLLAVARFAFGIALPIVSPAGLRALPVVLLGAAMVLSFGVLLASRAQSLAAAELACNVTYYPLLFFSDLTIPMHDAPSWLKAALAFLPTNQFAVALRGLLLDGAQYAQFAPQLAGMAASTLLFLFVSARLFRWHDA</sequence>
<feature type="transmembrane region" description="Helical" evidence="5">
    <location>
        <begin position="249"/>
        <end position="268"/>
    </location>
</feature>
<feature type="domain" description="ABC transmembrane type-2" evidence="6">
    <location>
        <begin position="129"/>
        <end position="359"/>
    </location>
</feature>
<dbReference type="InterPro" id="IPR013525">
    <property type="entry name" value="ABC2_TM"/>
</dbReference>
<evidence type="ECO:0000256" key="5">
    <source>
        <dbReference type="SAM" id="Phobius"/>
    </source>
</evidence>
<reference evidence="7 8" key="1">
    <citation type="submission" date="2017-04" db="EMBL/GenBank/DDBJ databases">
        <authorList>
            <person name="Afonso C.L."/>
            <person name="Miller P.J."/>
            <person name="Scott M.A."/>
            <person name="Spackman E."/>
            <person name="Goraichik I."/>
            <person name="Dimitrov K.M."/>
            <person name="Suarez D.L."/>
            <person name="Swayne D.E."/>
        </authorList>
    </citation>
    <scope>NUCLEOTIDE SEQUENCE [LARGE SCALE GENOMIC DNA]</scope>
    <source>
        <strain evidence="7">LMG 28154</strain>
    </source>
</reference>
<evidence type="ECO:0000256" key="2">
    <source>
        <dbReference type="ARBA" id="ARBA00022692"/>
    </source>
</evidence>
<dbReference type="PANTHER" id="PTHR43027">
    <property type="entry name" value="DOXORUBICIN RESISTANCE ABC TRANSPORTER PERMEASE PROTEIN DRRC-RELATED"/>
    <property type="match status" value="1"/>
</dbReference>
<keyword evidence="2 5" id="KW-0812">Transmembrane</keyword>
<dbReference type="InterPro" id="IPR052902">
    <property type="entry name" value="ABC-2_transporter"/>
</dbReference>
<dbReference type="PROSITE" id="PS51012">
    <property type="entry name" value="ABC_TM2"/>
    <property type="match status" value="1"/>
</dbReference>
<gene>
    <name evidence="7" type="ORF">BSIN_3086</name>
</gene>
<dbReference type="RefSeq" id="WP_089340258.1">
    <property type="nucleotide sequence ID" value="NZ_FXAN01000046.1"/>
</dbReference>
<keyword evidence="4 5" id="KW-0472">Membrane</keyword>
<evidence type="ECO:0000313" key="8">
    <source>
        <dbReference type="Proteomes" id="UP000198460"/>
    </source>
</evidence>
<feature type="transmembrane region" description="Helical" evidence="5">
    <location>
        <begin position="161"/>
        <end position="183"/>
    </location>
</feature>
<evidence type="ECO:0000259" key="6">
    <source>
        <dbReference type="PROSITE" id="PS51012"/>
    </source>
</evidence>
<keyword evidence="3 5" id="KW-1133">Transmembrane helix</keyword>
<proteinExistence type="predicted"/>
<dbReference type="PANTHER" id="PTHR43027:SF2">
    <property type="entry name" value="TRANSPORT PERMEASE PROTEIN"/>
    <property type="match status" value="1"/>
</dbReference>
<dbReference type="Proteomes" id="UP000198460">
    <property type="component" value="Unassembled WGS sequence"/>
</dbReference>